<feature type="compositionally biased region" description="Low complexity" evidence="1">
    <location>
        <begin position="39"/>
        <end position="50"/>
    </location>
</feature>
<organism evidence="2">
    <name type="scientific">Musa acuminata subsp. malaccensis</name>
    <name type="common">Wild banana</name>
    <name type="synonym">Musa malaccensis</name>
    <dbReference type="NCBI Taxonomy" id="214687"/>
    <lineage>
        <taxon>Eukaryota</taxon>
        <taxon>Viridiplantae</taxon>
        <taxon>Streptophyta</taxon>
        <taxon>Embryophyta</taxon>
        <taxon>Tracheophyta</taxon>
        <taxon>Spermatophyta</taxon>
        <taxon>Magnoliopsida</taxon>
        <taxon>Liliopsida</taxon>
        <taxon>Zingiberales</taxon>
        <taxon>Musaceae</taxon>
        <taxon>Musa</taxon>
    </lineage>
</organism>
<dbReference type="AlphaFoldDB" id="A0A8D7F724"/>
<sequence length="161" mass="17511">MYKSNPPGCGFRVKQLQSKEPPSMAAKKGPTNEGSYKWAAQAEAEAASSEHGGEGAEDDLLARDGEAHVVVEAELLLGLPQQALELRVGEVRYGHDEPAPALAHVHREVALGHVHRLLLPPQARAPLQYLLDARGLRQLVVRPPNRHLLTAVTCKFQIQGI</sequence>
<gene>
    <name evidence="2" type="ORF">GSMUA_128380.1</name>
</gene>
<evidence type="ECO:0000313" key="2">
    <source>
        <dbReference type="EMBL" id="CAG1843043.1"/>
    </source>
</evidence>
<dbReference type="EMBL" id="HG996469">
    <property type="protein sequence ID" value="CAG1843043.1"/>
    <property type="molecule type" value="Genomic_DNA"/>
</dbReference>
<accession>A0A8D7F724</accession>
<protein>
    <submittedName>
        <fullName evidence="2">(wild Malaysian banana) hypothetical protein</fullName>
    </submittedName>
</protein>
<name>A0A8D7F724_MUSAM</name>
<feature type="region of interest" description="Disordered" evidence="1">
    <location>
        <begin position="1"/>
        <end position="58"/>
    </location>
</feature>
<proteinExistence type="predicted"/>
<evidence type="ECO:0000256" key="1">
    <source>
        <dbReference type="SAM" id="MobiDB-lite"/>
    </source>
</evidence>
<reference evidence="2" key="1">
    <citation type="submission" date="2021-03" db="EMBL/GenBank/DDBJ databases">
        <authorList>
            <consortium name="Genoscope - CEA"/>
            <person name="William W."/>
        </authorList>
    </citation>
    <scope>NUCLEOTIDE SEQUENCE</scope>
    <source>
        <strain evidence="2">Doubled-haploid Pahang</strain>
    </source>
</reference>